<evidence type="ECO:0008006" key="3">
    <source>
        <dbReference type="Google" id="ProtNLM"/>
    </source>
</evidence>
<dbReference type="Proteomes" id="UP000198211">
    <property type="component" value="Unassembled WGS sequence"/>
</dbReference>
<accession>A0A225VMY6</accession>
<gene>
    <name evidence="1" type="ORF">PHMEG_00020782</name>
</gene>
<evidence type="ECO:0000313" key="2">
    <source>
        <dbReference type="Proteomes" id="UP000198211"/>
    </source>
</evidence>
<dbReference type="EMBL" id="NBNE01003770">
    <property type="protein sequence ID" value="OWZ06901.1"/>
    <property type="molecule type" value="Genomic_DNA"/>
</dbReference>
<dbReference type="AlphaFoldDB" id="A0A225VMY6"/>
<name>A0A225VMY6_9STRA</name>
<proteinExistence type="predicted"/>
<comment type="caution">
    <text evidence="1">The sequence shown here is derived from an EMBL/GenBank/DDBJ whole genome shotgun (WGS) entry which is preliminary data.</text>
</comment>
<keyword evidence="2" id="KW-1185">Reference proteome</keyword>
<protein>
    <recommendedName>
        <fullName evidence="3">Peptidase A2 domain-containing protein</fullName>
    </recommendedName>
</protein>
<organism evidence="1 2">
    <name type="scientific">Phytophthora megakarya</name>
    <dbReference type="NCBI Taxonomy" id="4795"/>
    <lineage>
        <taxon>Eukaryota</taxon>
        <taxon>Sar</taxon>
        <taxon>Stramenopiles</taxon>
        <taxon>Oomycota</taxon>
        <taxon>Peronosporomycetes</taxon>
        <taxon>Peronosporales</taxon>
        <taxon>Peronosporaceae</taxon>
        <taxon>Phytophthora</taxon>
    </lineage>
</organism>
<evidence type="ECO:0000313" key="1">
    <source>
        <dbReference type="EMBL" id="OWZ06901.1"/>
    </source>
</evidence>
<sequence length="80" mass="8975">MPDPSTDDLDPRRHRISYLKNPVDIGNIMLLVSGSVKPRLSARFNDEKEILLLHTGAEVSIVDTAFARKVGRYIGLKYGH</sequence>
<reference evidence="2" key="1">
    <citation type="submission" date="2017-03" db="EMBL/GenBank/DDBJ databases">
        <title>Phytopthora megakarya and P. palmivora, two closely related causual agents of cacao black pod achieved similar genome size and gene model numbers by different mechanisms.</title>
        <authorList>
            <person name="Ali S."/>
            <person name="Shao J."/>
            <person name="Larry D.J."/>
            <person name="Kronmiller B."/>
            <person name="Shen D."/>
            <person name="Strem M.D."/>
            <person name="Melnick R.L."/>
            <person name="Guiltinan M.J."/>
            <person name="Tyler B.M."/>
            <person name="Meinhardt L.W."/>
            <person name="Bailey B.A."/>
        </authorList>
    </citation>
    <scope>NUCLEOTIDE SEQUENCE [LARGE SCALE GENOMIC DNA]</scope>
    <source>
        <strain evidence="2">zdho120</strain>
    </source>
</reference>